<sequence>MKVWGLAAVWLGVMAGMASGQSAGWQLIDPGGAGSTRRITIQGTEPLACGMFTPRPAALSIACLQGTLSVAVETGCNLAPLGGKSAEVAYRLDHGGTETQRFAIIGGGRSLQLAESGAAGTFVEALLTADLLTVRIDAANKVPAEATFLLPGLEAALAEMLRRCGG</sequence>
<evidence type="ECO:0000256" key="1">
    <source>
        <dbReference type="SAM" id="SignalP"/>
    </source>
</evidence>
<dbReference type="RefSeq" id="WP_189634782.1">
    <property type="nucleotide sequence ID" value="NZ_BMYQ01000012.1"/>
</dbReference>
<protein>
    <recommendedName>
        <fullName evidence="4">Invasion associated locus B family protein</fullName>
    </recommendedName>
</protein>
<dbReference type="EMBL" id="BMYQ01000012">
    <property type="protein sequence ID" value="GGW40392.1"/>
    <property type="molecule type" value="Genomic_DNA"/>
</dbReference>
<reference evidence="2" key="2">
    <citation type="submission" date="2020-09" db="EMBL/GenBank/DDBJ databases">
        <authorList>
            <person name="Sun Q."/>
            <person name="Kim S."/>
        </authorList>
    </citation>
    <scope>NUCLEOTIDE SEQUENCE</scope>
    <source>
        <strain evidence="2">KCTC 23714</strain>
    </source>
</reference>
<evidence type="ECO:0000313" key="2">
    <source>
        <dbReference type="EMBL" id="GGW40392.1"/>
    </source>
</evidence>
<comment type="caution">
    <text evidence="2">The sequence shown here is derived from an EMBL/GenBank/DDBJ whole genome shotgun (WGS) entry which is preliminary data.</text>
</comment>
<dbReference type="Proteomes" id="UP000628984">
    <property type="component" value="Unassembled WGS sequence"/>
</dbReference>
<evidence type="ECO:0008006" key="4">
    <source>
        <dbReference type="Google" id="ProtNLM"/>
    </source>
</evidence>
<feature type="chain" id="PRO_5037839251" description="Invasion associated locus B family protein" evidence="1">
    <location>
        <begin position="21"/>
        <end position="166"/>
    </location>
</feature>
<evidence type="ECO:0000313" key="3">
    <source>
        <dbReference type="Proteomes" id="UP000628984"/>
    </source>
</evidence>
<reference evidence="2" key="1">
    <citation type="journal article" date="2014" name="Int. J. Syst. Evol. Microbiol.">
        <title>Complete genome sequence of Corynebacterium casei LMG S-19264T (=DSM 44701T), isolated from a smear-ripened cheese.</title>
        <authorList>
            <consortium name="US DOE Joint Genome Institute (JGI-PGF)"/>
            <person name="Walter F."/>
            <person name="Albersmeier A."/>
            <person name="Kalinowski J."/>
            <person name="Ruckert C."/>
        </authorList>
    </citation>
    <scope>NUCLEOTIDE SEQUENCE</scope>
    <source>
        <strain evidence="2">KCTC 23714</strain>
    </source>
</reference>
<organism evidence="2 3">
    <name type="scientific">Gemmobacter lanyuensis</name>
    <dbReference type="NCBI Taxonomy" id="1054497"/>
    <lineage>
        <taxon>Bacteria</taxon>
        <taxon>Pseudomonadati</taxon>
        <taxon>Pseudomonadota</taxon>
        <taxon>Alphaproteobacteria</taxon>
        <taxon>Rhodobacterales</taxon>
        <taxon>Paracoccaceae</taxon>
        <taxon>Gemmobacter</taxon>
    </lineage>
</organism>
<dbReference type="AlphaFoldDB" id="A0A918MP77"/>
<keyword evidence="1" id="KW-0732">Signal</keyword>
<gene>
    <name evidence="2" type="ORF">GCM10011452_30960</name>
</gene>
<feature type="signal peptide" evidence="1">
    <location>
        <begin position="1"/>
        <end position="20"/>
    </location>
</feature>
<name>A0A918MP77_9RHOB</name>
<accession>A0A918MP77</accession>
<proteinExistence type="predicted"/>
<keyword evidence="3" id="KW-1185">Reference proteome</keyword>